<organism evidence="2 3">
    <name type="scientific">Pseudocohnilembus persalinus</name>
    <name type="common">Ciliate</name>
    <dbReference type="NCBI Taxonomy" id="266149"/>
    <lineage>
        <taxon>Eukaryota</taxon>
        <taxon>Sar</taxon>
        <taxon>Alveolata</taxon>
        <taxon>Ciliophora</taxon>
        <taxon>Intramacronucleata</taxon>
        <taxon>Oligohymenophorea</taxon>
        <taxon>Scuticociliatia</taxon>
        <taxon>Philasterida</taxon>
        <taxon>Pseudocohnilembidae</taxon>
        <taxon>Pseudocohnilembus</taxon>
    </lineage>
</organism>
<name>A0A0V0QIJ3_PSEPJ</name>
<dbReference type="InParanoid" id="A0A0V0QIJ3"/>
<gene>
    <name evidence="2" type="ORF">PPERSA_06326</name>
</gene>
<keyword evidence="3" id="KW-1185">Reference proteome</keyword>
<protein>
    <submittedName>
        <fullName evidence="2">Uncharacterized protein</fullName>
    </submittedName>
</protein>
<dbReference type="AlphaFoldDB" id="A0A0V0QIJ3"/>
<reference evidence="2 3" key="1">
    <citation type="journal article" date="2015" name="Sci. Rep.">
        <title>Genome of the facultative scuticociliatosis pathogen Pseudocohnilembus persalinus provides insight into its virulence through horizontal gene transfer.</title>
        <authorList>
            <person name="Xiong J."/>
            <person name="Wang G."/>
            <person name="Cheng J."/>
            <person name="Tian M."/>
            <person name="Pan X."/>
            <person name="Warren A."/>
            <person name="Jiang C."/>
            <person name="Yuan D."/>
            <person name="Miao W."/>
        </authorList>
    </citation>
    <scope>NUCLEOTIDE SEQUENCE [LARGE SCALE GENOMIC DNA]</scope>
    <source>
        <strain evidence="2">36N120E</strain>
    </source>
</reference>
<evidence type="ECO:0000313" key="2">
    <source>
        <dbReference type="EMBL" id="KRX02131.1"/>
    </source>
</evidence>
<sequence length="127" mass="15385">MINYFQENEYKLDIQRSSSFLFSEDFQFNFEKSDTLFKNDEYVNKYQIDYFDKSQQMLSKDAFDDTNLDSSQKISTFQQSVYRYVKSQQTDEQIVKNLEQTNHVSNNQRDEQKEILASYENNEELRD</sequence>
<dbReference type="EMBL" id="LDAU01000157">
    <property type="protein sequence ID" value="KRX02131.1"/>
    <property type="molecule type" value="Genomic_DNA"/>
</dbReference>
<comment type="caution">
    <text evidence="2">The sequence shown here is derived from an EMBL/GenBank/DDBJ whole genome shotgun (WGS) entry which is preliminary data.</text>
</comment>
<proteinExistence type="predicted"/>
<evidence type="ECO:0000313" key="3">
    <source>
        <dbReference type="Proteomes" id="UP000054937"/>
    </source>
</evidence>
<accession>A0A0V0QIJ3</accession>
<feature type="region of interest" description="Disordered" evidence="1">
    <location>
        <begin position="99"/>
        <end position="127"/>
    </location>
</feature>
<evidence type="ECO:0000256" key="1">
    <source>
        <dbReference type="SAM" id="MobiDB-lite"/>
    </source>
</evidence>
<dbReference type="Proteomes" id="UP000054937">
    <property type="component" value="Unassembled WGS sequence"/>
</dbReference>